<dbReference type="AlphaFoldDB" id="A0A922F587"/>
<dbReference type="Proteomes" id="UP000811246">
    <property type="component" value="Chromosome 5"/>
</dbReference>
<evidence type="ECO:0000313" key="1">
    <source>
        <dbReference type="EMBL" id="KAG6713462.1"/>
    </source>
</evidence>
<sequence length="111" mass="12679">MNEIEERWGKLRLTEEEASDIVVGDEASEVLQRKFECSVVGKIWMDRKLSAVVVENTMGKVWCISQRAKFQEVGVNIFAIQFANEADKMRVTDELPLACMNEKEGKELVIL</sequence>
<evidence type="ECO:0000313" key="2">
    <source>
        <dbReference type="Proteomes" id="UP000811246"/>
    </source>
</evidence>
<reference evidence="1" key="1">
    <citation type="submission" date="2021-01" db="EMBL/GenBank/DDBJ databases">
        <authorList>
            <person name="Lovell J.T."/>
            <person name="Bentley N."/>
            <person name="Bhattarai G."/>
            <person name="Jenkins J.W."/>
            <person name="Sreedasyam A."/>
            <person name="Alarcon Y."/>
            <person name="Bock C."/>
            <person name="Boston L."/>
            <person name="Carlson J."/>
            <person name="Cervantes K."/>
            <person name="Clermont K."/>
            <person name="Krom N."/>
            <person name="Kubenka K."/>
            <person name="Mamidi S."/>
            <person name="Mattison C."/>
            <person name="Monteros M."/>
            <person name="Pisani C."/>
            <person name="Plott C."/>
            <person name="Rajasekar S."/>
            <person name="Rhein H.S."/>
            <person name="Rohla C."/>
            <person name="Song M."/>
            <person name="Hilaire R.S."/>
            <person name="Shu S."/>
            <person name="Wells L."/>
            <person name="Wang X."/>
            <person name="Webber J."/>
            <person name="Heerema R.J."/>
            <person name="Klein P."/>
            <person name="Conner P."/>
            <person name="Grauke L."/>
            <person name="Grimwood J."/>
            <person name="Schmutz J."/>
            <person name="Randall J.J."/>
        </authorList>
    </citation>
    <scope>NUCLEOTIDE SEQUENCE</scope>
    <source>
        <tissue evidence="1">Leaf</tissue>
    </source>
</reference>
<gene>
    <name evidence="1" type="ORF">I3842_05G154100</name>
</gene>
<protein>
    <submittedName>
        <fullName evidence="1">Uncharacterized protein</fullName>
    </submittedName>
</protein>
<comment type="caution">
    <text evidence="1">The sequence shown here is derived from an EMBL/GenBank/DDBJ whole genome shotgun (WGS) entry which is preliminary data.</text>
</comment>
<name>A0A922F587_CARIL</name>
<dbReference type="EMBL" id="CM031829">
    <property type="protein sequence ID" value="KAG6713462.1"/>
    <property type="molecule type" value="Genomic_DNA"/>
</dbReference>
<accession>A0A922F587</accession>
<proteinExistence type="predicted"/>
<organism evidence="1 2">
    <name type="scientific">Carya illinoinensis</name>
    <name type="common">Pecan</name>
    <dbReference type="NCBI Taxonomy" id="32201"/>
    <lineage>
        <taxon>Eukaryota</taxon>
        <taxon>Viridiplantae</taxon>
        <taxon>Streptophyta</taxon>
        <taxon>Embryophyta</taxon>
        <taxon>Tracheophyta</taxon>
        <taxon>Spermatophyta</taxon>
        <taxon>Magnoliopsida</taxon>
        <taxon>eudicotyledons</taxon>
        <taxon>Gunneridae</taxon>
        <taxon>Pentapetalae</taxon>
        <taxon>rosids</taxon>
        <taxon>fabids</taxon>
        <taxon>Fagales</taxon>
        <taxon>Juglandaceae</taxon>
        <taxon>Carya</taxon>
    </lineage>
</organism>